<reference evidence="3 4" key="1">
    <citation type="submission" date="2015-01" db="EMBL/GenBank/DDBJ databases">
        <title>Evolution of Trichinella species and genotypes.</title>
        <authorList>
            <person name="Korhonen P.K."/>
            <person name="Edoardo P."/>
            <person name="Giuseppe L.R."/>
            <person name="Gasser R.B."/>
        </authorList>
    </citation>
    <scope>NUCLEOTIDE SEQUENCE [LARGE SCALE GENOMIC DNA]</scope>
    <source>
        <strain evidence="3">ISS37</strain>
    </source>
</reference>
<dbReference type="PANTHER" id="PTHR19446">
    <property type="entry name" value="REVERSE TRANSCRIPTASES"/>
    <property type="match status" value="1"/>
</dbReference>
<dbReference type="SUPFAM" id="SSF56672">
    <property type="entry name" value="DNA/RNA polymerases"/>
    <property type="match status" value="1"/>
</dbReference>
<dbReference type="Proteomes" id="UP000054630">
    <property type="component" value="Unassembled WGS sequence"/>
</dbReference>
<accession>A0A0V0S664</accession>
<dbReference type="Pfam" id="PF13843">
    <property type="entry name" value="DDE_Tnp_1_7"/>
    <property type="match status" value="1"/>
</dbReference>
<organism evidence="3 4">
    <name type="scientific">Trichinella nelsoni</name>
    <dbReference type="NCBI Taxonomy" id="6336"/>
    <lineage>
        <taxon>Eukaryota</taxon>
        <taxon>Metazoa</taxon>
        <taxon>Ecdysozoa</taxon>
        <taxon>Nematoda</taxon>
        <taxon>Enoplea</taxon>
        <taxon>Dorylaimia</taxon>
        <taxon>Trichinellida</taxon>
        <taxon>Trichinellidae</taxon>
        <taxon>Trichinella</taxon>
    </lineage>
</organism>
<feature type="compositionally biased region" description="Low complexity" evidence="1">
    <location>
        <begin position="11"/>
        <end position="22"/>
    </location>
</feature>
<dbReference type="CDD" id="cd01650">
    <property type="entry name" value="RT_nLTR_like"/>
    <property type="match status" value="1"/>
</dbReference>
<evidence type="ECO:0000259" key="2">
    <source>
        <dbReference type="PROSITE" id="PS50878"/>
    </source>
</evidence>
<feature type="domain" description="Reverse transcriptase" evidence="2">
    <location>
        <begin position="197"/>
        <end position="425"/>
    </location>
</feature>
<dbReference type="Pfam" id="PF00078">
    <property type="entry name" value="RVT_1"/>
    <property type="match status" value="1"/>
</dbReference>
<keyword evidence="4" id="KW-1185">Reference proteome</keyword>
<proteinExistence type="predicted"/>
<dbReference type="PROSITE" id="PS50878">
    <property type="entry name" value="RT_POL"/>
    <property type="match status" value="1"/>
</dbReference>
<feature type="region of interest" description="Disordered" evidence="1">
    <location>
        <begin position="1"/>
        <end position="33"/>
    </location>
</feature>
<dbReference type="OrthoDB" id="5845191at2759"/>
<dbReference type="AlphaFoldDB" id="A0A0V0S664"/>
<dbReference type="InterPro" id="IPR043502">
    <property type="entry name" value="DNA/RNA_pol_sf"/>
</dbReference>
<dbReference type="InterPro" id="IPR000477">
    <property type="entry name" value="RT_dom"/>
</dbReference>
<gene>
    <name evidence="3" type="ORF">T07_3622</name>
</gene>
<evidence type="ECO:0000313" key="4">
    <source>
        <dbReference type="Proteomes" id="UP000054630"/>
    </source>
</evidence>
<evidence type="ECO:0000256" key="1">
    <source>
        <dbReference type="SAM" id="MobiDB-lite"/>
    </source>
</evidence>
<protein>
    <submittedName>
        <fullName evidence="3">Retrovirus-related Pol polyprotein from type-1 retrotransposable element</fullName>
    </submittedName>
</protein>
<dbReference type="InterPro" id="IPR029526">
    <property type="entry name" value="PGBD"/>
</dbReference>
<sequence length="471" mass="52394">MEHPMKDEAEASTSHDASTSSSVVNNDSLEGRRCERVETLEKAKDVITTSNQVLSVVMLPSTAGESGSDDTDPEYLPDGPKDEFYPAGELEVEEELDLEHVVQKTKGSFASVEKVRRSGYDLSECNNRAFTVSPQEIRQFIGVILLSGYNCQPEAKHYWSTQPDIGAQGAISCMSHNRFMKIKKYLHWADNQKLVKGDKMSKPCQAWYLRAPYRLFSRIITKRLTAAVTLNGRQKAFLHGVNGVFENASTFHACIKDAKAGSKEIYVAMLDLAKAFDSVPHEVLMRALQRKNVHQASIDLIVNMLTGTTYPEFKELRGRPVRICNGVRQGDPLSPRLFHLFIDELIERLQASGPAYDFWGSKICVLAFADDLTLLADSAAGLKILLKVTNDFLANSGMKLNAAKCRTLSVCRSPKTKKMFPNPAIKFSILDNSTDDTLLLVEAVYFRVCVHLLVWCFQKVATCGQASTAAH</sequence>
<name>A0A0V0S664_9BILA</name>
<evidence type="ECO:0000313" key="3">
    <source>
        <dbReference type="EMBL" id="KRX22194.1"/>
    </source>
</evidence>
<dbReference type="EMBL" id="JYDL01000033">
    <property type="protein sequence ID" value="KRX22194.1"/>
    <property type="molecule type" value="Genomic_DNA"/>
</dbReference>
<comment type="caution">
    <text evidence="3">The sequence shown here is derived from an EMBL/GenBank/DDBJ whole genome shotgun (WGS) entry which is preliminary data.</text>
</comment>